<name>A0A5M6D4J3_9BACT</name>
<evidence type="ECO:0000313" key="2">
    <source>
        <dbReference type="Proteomes" id="UP000324479"/>
    </source>
</evidence>
<accession>A0A5M6D4J3</accession>
<keyword evidence="2" id="KW-1185">Reference proteome</keyword>
<comment type="caution">
    <text evidence="1">The sequence shown here is derived from an EMBL/GenBank/DDBJ whole genome shotgun (WGS) entry which is preliminary data.</text>
</comment>
<sequence>MKGLPRLSVIRSRCRRSAAGGVLAAVSVGSRRRQGAVVALRLESSKVRRQLARRLTFSLTHDAAEEQAITKSYVETRAGMETLIEMMQIKGNSEVVPDFWPNDEFAETVRLVYNEQN</sequence>
<reference evidence="1 2" key="1">
    <citation type="submission" date="2019-08" db="EMBL/GenBank/DDBJ databases">
        <authorList>
            <person name="Dhanesh K."/>
            <person name="Kumar G."/>
            <person name="Sasikala C."/>
            <person name="Venkata Ramana C."/>
        </authorList>
    </citation>
    <scope>NUCLEOTIDE SEQUENCE [LARGE SCALE GENOMIC DNA]</scope>
    <source>
        <strain evidence="1 2">JC645</strain>
    </source>
</reference>
<dbReference type="Pfam" id="PF12228">
    <property type="entry name" value="DUF3604"/>
    <property type="match status" value="1"/>
</dbReference>
<evidence type="ECO:0000313" key="1">
    <source>
        <dbReference type="EMBL" id="KAA5542263.1"/>
    </source>
</evidence>
<dbReference type="Proteomes" id="UP000324479">
    <property type="component" value="Unassembled WGS sequence"/>
</dbReference>
<dbReference type="EMBL" id="VWOX01000008">
    <property type="protein sequence ID" value="KAA5542263.1"/>
    <property type="molecule type" value="Genomic_DNA"/>
</dbReference>
<dbReference type="InterPro" id="IPR022028">
    <property type="entry name" value="DUF3604"/>
</dbReference>
<dbReference type="AlphaFoldDB" id="A0A5M6D4J3"/>
<organism evidence="1 2">
    <name type="scientific">Roseiconus nitratireducens</name>
    <dbReference type="NCBI Taxonomy" id="2605748"/>
    <lineage>
        <taxon>Bacteria</taxon>
        <taxon>Pseudomonadati</taxon>
        <taxon>Planctomycetota</taxon>
        <taxon>Planctomycetia</taxon>
        <taxon>Pirellulales</taxon>
        <taxon>Pirellulaceae</taxon>
        <taxon>Roseiconus</taxon>
    </lineage>
</organism>
<proteinExistence type="predicted"/>
<dbReference type="RefSeq" id="WP_150077410.1">
    <property type="nucleotide sequence ID" value="NZ_VWOX01000008.1"/>
</dbReference>
<gene>
    <name evidence="1" type="ORF">FYK55_15805</name>
</gene>
<protein>
    <submittedName>
        <fullName evidence="1">DUF3604 domain-containing protein</fullName>
    </submittedName>
</protein>